<dbReference type="EMBL" id="CAJZBQ010000063">
    <property type="protein sequence ID" value="CAG9335783.1"/>
    <property type="molecule type" value="Genomic_DNA"/>
</dbReference>
<dbReference type="GO" id="GO:0005525">
    <property type="term" value="F:GTP binding"/>
    <property type="evidence" value="ECO:0007669"/>
    <property type="project" value="UniProtKB-KW"/>
</dbReference>
<dbReference type="InterPro" id="IPR001806">
    <property type="entry name" value="Small_GTPase"/>
</dbReference>
<dbReference type="Gene3D" id="3.40.50.300">
    <property type="entry name" value="P-loop containing nucleotide triphosphate hydrolases"/>
    <property type="match status" value="1"/>
</dbReference>
<sequence length="113" mass="13975">MKQSQNWLEIAVLGNERVGKTYFINRISKSRAYHPQIGVLFYSKEYQIHEKYLRVTYWDLPRSRDWIKLLKRWQERINLFIIVYDVTSRSSFESVEIWRNKINQDIFRKKILF</sequence>
<evidence type="ECO:0000256" key="3">
    <source>
        <dbReference type="ARBA" id="ARBA00023134"/>
    </source>
</evidence>
<organism evidence="4 5">
    <name type="scientific">Blepharisma stoltei</name>
    <dbReference type="NCBI Taxonomy" id="1481888"/>
    <lineage>
        <taxon>Eukaryota</taxon>
        <taxon>Sar</taxon>
        <taxon>Alveolata</taxon>
        <taxon>Ciliophora</taxon>
        <taxon>Postciliodesmatophora</taxon>
        <taxon>Heterotrichea</taxon>
        <taxon>Heterotrichida</taxon>
        <taxon>Blepharismidae</taxon>
        <taxon>Blepharisma</taxon>
    </lineage>
</organism>
<keyword evidence="2" id="KW-0547">Nucleotide-binding</keyword>
<evidence type="ECO:0000313" key="4">
    <source>
        <dbReference type="EMBL" id="CAG9335783.1"/>
    </source>
</evidence>
<keyword evidence="5" id="KW-1185">Reference proteome</keyword>
<dbReference type="AlphaFoldDB" id="A0AAU9KBC3"/>
<comment type="caution">
    <text evidence="4">The sequence shown here is derived from an EMBL/GenBank/DDBJ whole genome shotgun (WGS) entry which is preliminary data.</text>
</comment>
<evidence type="ECO:0000313" key="5">
    <source>
        <dbReference type="Proteomes" id="UP001162131"/>
    </source>
</evidence>
<dbReference type="Pfam" id="PF00071">
    <property type="entry name" value="Ras"/>
    <property type="match status" value="1"/>
</dbReference>
<dbReference type="GO" id="GO:0003924">
    <property type="term" value="F:GTPase activity"/>
    <property type="evidence" value="ECO:0007669"/>
    <property type="project" value="InterPro"/>
</dbReference>
<dbReference type="Proteomes" id="UP001162131">
    <property type="component" value="Unassembled WGS sequence"/>
</dbReference>
<keyword evidence="3" id="KW-0342">GTP-binding</keyword>
<reference evidence="4" key="1">
    <citation type="submission" date="2021-09" db="EMBL/GenBank/DDBJ databases">
        <authorList>
            <consortium name="AG Swart"/>
            <person name="Singh M."/>
            <person name="Singh A."/>
            <person name="Seah K."/>
            <person name="Emmerich C."/>
        </authorList>
    </citation>
    <scope>NUCLEOTIDE SEQUENCE</scope>
    <source>
        <strain evidence="4">ATCC30299</strain>
    </source>
</reference>
<dbReference type="SUPFAM" id="SSF52540">
    <property type="entry name" value="P-loop containing nucleoside triphosphate hydrolases"/>
    <property type="match status" value="1"/>
</dbReference>
<accession>A0AAU9KBC3</accession>
<dbReference type="PANTHER" id="PTHR47981">
    <property type="entry name" value="RAB FAMILY"/>
    <property type="match status" value="1"/>
</dbReference>
<dbReference type="InterPro" id="IPR027417">
    <property type="entry name" value="P-loop_NTPase"/>
</dbReference>
<gene>
    <name evidence="4" type="ORF">BSTOLATCC_MIC65105</name>
</gene>
<evidence type="ECO:0008006" key="6">
    <source>
        <dbReference type="Google" id="ProtNLM"/>
    </source>
</evidence>
<comment type="similarity">
    <text evidence="1">Belongs to the small GTPase superfamily. Rab family.</text>
</comment>
<name>A0AAU9KBC3_9CILI</name>
<dbReference type="PANTHER" id="PTHR47981:SF20">
    <property type="entry name" value="RAS-RELATED PROTEIN RAB-7A"/>
    <property type="match status" value="1"/>
</dbReference>
<evidence type="ECO:0000256" key="1">
    <source>
        <dbReference type="ARBA" id="ARBA00006270"/>
    </source>
</evidence>
<protein>
    <recommendedName>
        <fullName evidence="6">GTP-binding protein</fullName>
    </recommendedName>
</protein>
<proteinExistence type="inferred from homology"/>
<evidence type="ECO:0000256" key="2">
    <source>
        <dbReference type="ARBA" id="ARBA00022741"/>
    </source>
</evidence>